<name>A0A7X0TS89_9GAMM</name>
<comment type="subcellular location">
    <subcellularLocation>
        <location evidence="1">Cell inner membrane</location>
        <topology evidence="1">Multi-pass membrane protein</topology>
    </subcellularLocation>
</comment>
<organism evidence="10 11">
    <name type="scientific">Thalassotalea piscium</name>
    <dbReference type="NCBI Taxonomy" id="1230533"/>
    <lineage>
        <taxon>Bacteria</taxon>
        <taxon>Pseudomonadati</taxon>
        <taxon>Pseudomonadota</taxon>
        <taxon>Gammaproteobacteria</taxon>
        <taxon>Alteromonadales</taxon>
        <taxon>Colwelliaceae</taxon>
        <taxon>Thalassotalea</taxon>
    </lineage>
</organism>
<feature type="transmembrane region" description="Helical" evidence="8">
    <location>
        <begin position="128"/>
        <end position="146"/>
    </location>
</feature>
<keyword evidence="5 8" id="KW-0812">Transmembrane</keyword>
<feature type="transmembrane region" description="Helical" evidence="8">
    <location>
        <begin position="261"/>
        <end position="281"/>
    </location>
</feature>
<feature type="transmembrane region" description="Helical" evidence="8">
    <location>
        <begin position="234"/>
        <end position="254"/>
    </location>
</feature>
<dbReference type="InterPro" id="IPR020846">
    <property type="entry name" value="MFS_dom"/>
</dbReference>
<dbReference type="PIRSF" id="PIRSF004925">
    <property type="entry name" value="HcaT"/>
    <property type="match status" value="1"/>
</dbReference>
<dbReference type="InterPro" id="IPR036259">
    <property type="entry name" value="MFS_trans_sf"/>
</dbReference>
<comment type="caution">
    <text evidence="10">The sequence shown here is derived from an EMBL/GenBank/DDBJ whole genome shotgun (WGS) entry which is preliminary data.</text>
</comment>
<proteinExistence type="predicted"/>
<evidence type="ECO:0000256" key="3">
    <source>
        <dbReference type="ARBA" id="ARBA00022475"/>
    </source>
</evidence>
<feature type="transmembrane region" description="Helical" evidence="8">
    <location>
        <begin position="158"/>
        <end position="177"/>
    </location>
</feature>
<evidence type="ECO:0000259" key="9">
    <source>
        <dbReference type="PROSITE" id="PS50850"/>
    </source>
</evidence>
<feature type="transmembrane region" description="Helical" evidence="8">
    <location>
        <begin position="43"/>
        <end position="63"/>
    </location>
</feature>
<evidence type="ECO:0000313" key="10">
    <source>
        <dbReference type="EMBL" id="MBB6541859.1"/>
    </source>
</evidence>
<keyword evidence="7 8" id="KW-0472">Membrane</keyword>
<feature type="transmembrane region" description="Helical" evidence="8">
    <location>
        <begin position="197"/>
        <end position="214"/>
    </location>
</feature>
<keyword evidence="2" id="KW-0813">Transport</keyword>
<dbReference type="Gene3D" id="1.20.1250.20">
    <property type="entry name" value="MFS general substrate transporter like domains"/>
    <property type="match status" value="2"/>
</dbReference>
<feature type="transmembrane region" description="Helical" evidence="8">
    <location>
        <begin position="328"/>
        <end position="347"/>
    </location>
</feature>
<feature type="transmembrane region" description="Helical" evidence="8">
    <location>
        <begin position="12"/>
        <end position="31"/>
    </location>
</feature>
<feature type="transmembrane region" description="Helical" evidence="8">
    <location>
        <begin position="70"/>
        <end position="90"/>
    </location>
</feature>
<dbReference type="PROSITE" id="PS50850">
    <property type="entry name" value="MFS"/>
    <property type="match status" value="1"/>
</dbReference>
<dbReference type="GO" id="GO:0005886">
    <property type="term" value="C:plasma membrane"/>
    <property type="evidence" value="ECO:0007669"/>
    <property type="project" value="UniProtKB-SubCell"/>
</dbReference>
<keyword evidence="4" id="KW-0997">Cell inner membrane</keyword>
<feature type="transmembrane region" description="Helical" evidence="8">
    <location>
        <begin position="359"/>
        <end position="377"/>
    </location>
</feature>
<evidence type="ECO:0000256" key="1">
    <source>
        <dbReference type="ARBA" id="ARBA00004429"/>
    </source>
</evidence>
<evidence type="ECO:0000313" key="11">
    <source>
        <dbReference type="Proteomes" id="UP000537141"/>
    </source>
</evidence>
<feature type="transmembrane region" description="Helical" evidence="8">
    <location>
        <begin position="96"/>
        <end position="116"/>
    </location>
</feature>
<dbReference type="SUPFAM" id="SSF103473">
    <property type="entry name" value="MFS general substrate transporter"/>
    <property type="match status" value="1"/>
</dbReference>
<keyword evidence="6 8" id="KW-1133">Transmembrane helix</keyword>
<evidence type="ECO:0000256" key="8">
    <source>
        <dbReference type="SAM" id="Phobius"/>
    </source>
</evidence>
<protein>
    <submittedName>
        <fullName evidence="10">PPP family 3-phenylpropionic acid transporter</fullName>
    </submittedName>
</protein>
<feature type="domain" description="Major facilitator superfamily (MFS) profile" evidence="9">
    <location>
        <begin position="5"/>
        <end position="382"/>
    </location>
</feature>
<evidence type="ECO:0000256" key="7">
    <source>
        <dbReference type="ARBA" id="ARBA00023136"/>
    </source>
</evidence>
<dbReference type="Proteomes" id="UP000537141">
    <property type="component" value="Unassembled WGS sequence"/>
</dbReference>
<dbReference type="GO" id="GO:0030395">
    <property type="term" value="F:lactose binding"/>
    <property type="evidence" value="ECO:0007669"/>
    <property type="project" value="TreeGrafter"/>
</dbReference>
<evidence type="ECO:0000256" key="4">
    <source>
        <dbReference type="ARBA" id="ARBA00022519"/>
    </source>
</evidence>
<accession>A0A7X0TS89</accession>
<dbReference type="InterPro" id="IPR026032">
    <property type="entry name" value="HcaT-like"/>
</dbReference>
<gene>
    <name evidence="10" type="ORF">HNQ55_000333</name>
</gene>
<dbReference type="PANTHER" id="PTHR23522:SF10">
    <property type="entry name" value="3-PHENYLPROPIONIC ACID TRANSPORTER-RELATED"/>
    <property type="match status" value="1"/>
</dbReference>
<reference evidence="10 11" key="1">
    <citation type="submission" date="2020-08" db="EMBL/GenBank/DDBJ databases">
        <title>Genomic Encyclopedia of Type Strains, Phase IV (KMG-IV): sequencing the most valuable type-strain genomes for metagenomic binning, comparative biology and taxonomic classification.</title>
        <authorList>
            <person name="Goeker M."/>
        </authorList>
    </citation>
    <scope>NUCLEOTIDE SEQUENCE [LARGE SCALE GENOMIC DNA]</scope>
    <source>
        <strain evidence="10 11">DSM 26287</strain>
    </source>
</reference>
<dbReference type="Pfam" id="PF12832">
    <property type="entry name" value="MFS_1_like"/>
    <property type="match status" value="1"/>
</dbReference>
<sequence>MSSPLFVRLSSSYFWYFSILGLVVPFLPVFLDGNGFSSIEIGEILAIFTATKIIGPSLWAIIADKSGKQLAVIRLGALLTCICFAMLFFVETYWPMTFALAMFSLFWTAILPQLEVLTLTSIKRSPKIYARVRLWGSIGFIVLAIISGELLDTFGSETFTIIGFIILICLYLSTLFVKQPRLGASSQVKTSRIIDKLLTKGFIMFFIAGLLLQASFGPYNSFFALYLRDLEYPAFAAGLYISIGVIAEIGIFIIAGRLYQLFGAIWLISISMFISAIRWYLTGSFAGSAWILLIVQLMHAASFGLYHSASIQYLQQHFAANQQNRGQAIYIGGVYGVGGALGAYIAGVLWQGGIGATQAFNYAAIVALIGAIVTLLMKEKHTLEVFK</sequence>
<evidence type="ECO:0000256" key="5">
    <source>
        <dbReference type="ARBA" id="ARBA00022692"/>
    </source>
</evidence>
<feature type="transmembrane region" description="Helical" evidence="8">
    <location>
        <begin position="287"/>
        <end position="307"/>
    </location>
</feature>
<dbReference type="GO" id="GO:0015528">
    <property type="term" value="F:lactose:proton symporter activity"/>
    <property type="evidence" value="ECO:0007669"/>
    <property type="project" value="TreeGrafter"/>
</dbReference>
<dbReference type="NCBIfam" id="NF037955">
    <property type="entry name" value="mfs"/>
    <property type="match status" value="1"/>
</dbReference>
<evidence type="ECO:0000256" key="2">
    <source>
        <dbReference type="ARBA" id="ARBA00022448"/>
    </source>
</evidence>
<dbReference type="RefSeq" id="WP_184421624.1">
    <property type="nucleotide sequence ID" value="NZ_AP027362.1"/>
</dbReference>
<dbReference type="EMBL" id="JACHHU010000001">
    <property type="protein sequence ID" value="MBB6541859.1"/>
    <property type="molecule type" value="Genomic_DNA"/>
</dbReference>
<evidence type="ECO:0000256" key="6">
    <source>
        <dbReference type="ARBA" id="ARBA00022989"/>
    </source>
</evidence>
<dbReference type="AlphaFoldDB" id="A0A7X0TS89"/>
<dbReference type="InterPro" id="IPR024989">
    <property type="entry name" value="MFS_assoc_dom"/>
</dbReference>
<keyword evidence="3" id="KW-1003">Cell membrane</keyword>
<keyword evidence="11" id="KW-1185">Reference proteome</keyword>
<dbReference type="PANTHER" id="PTHR23522">
    <property type="entry name" value="BLL5896 PROTEIN"/>
    <property type="match status" value="1"/>
</dbReference>